<feature type="non-terminal residue" evidence="1">
    <location>
        <position position="78"/>
    </location>
</feature>
<comment type="caution">
    <text evidence="1">The sequence shown here is derived from an EMBL/GenBank/DDBJ whole genome shotgun (WGS) entry which is preliminary data.</text>
</comment>
<sequence>MTLKIEVTIPEDDIKAGAAAQYLATAMSAIGYVRPVATVTLNEIGPDDAATLRALRPDPTINARFDAEEAADVAEVIG</sequence>
<dbReference type="Proteomes" id="UP000483094">
    <property type="component" value="Unassembled WGS sequence"/>
</dbReference>
<evidence type="ECO:0000313" key="1">
    <source>
        <dbReference type="EMBL" id="MTV75546.1"/>
    </source>
</evidence>
<protein>
    <submittedName>
        <fullName evidence="1">Uncharacterized protein</fullName>
    </submittedName>
</protein>
<proteinExistence type="predicted"/>
<accession>A0A6G2DG48</accession>
<evidence type="ECO:0000313" key="2">
    <source>
        <dbReference type="Proteomes" id="UP000483094"/>
    </source>
</evidence>
<dbReference type="EMBL" id="WNHQ01002304">
    <property type="protein sequence ID" value="MTV75546.1"/>
    <property type="molecule type" value="Genomic_DNA"/>
</dbReference>
<gene>
    <name evidence="1" type="ORF">GM540_16555</name>
</gene>
<dbReference type="AlphaFoldDB" id="A0A6G2DG48"/>
<organism evidence="1 2">
    <name type="scientific">Streptococcus pneumoniae</name>
    <dbReference type="NCBI Taxonomy" id="1313"/>
    <lineage>
        <taxon>Bacteria</taxon>
        <taxon>Bacillati</taxon>
        <taxon>Bacillota</taxon>
        <taxon>Bacilli</taxon>
        <taxon>Lactobacillales</taxon>
        <taxon>Streptococcaceae</taxon>
        <taxon>Streptococcus</taxon>
    </lineage>
</organism>
<name>A0A6G2DG48_STREE</name>
<reference evidence="1 2" key="1">
    <citation type="submission" date="2019-11" db="EMBL/GenBank/DDBJ databases">
        <title>Growth characteristics of pneumococcus vary with the chemical composition of the capsule and with environmental conditions.</title>
        <authorList>
            <person name="Tothpal A."/>
            <person name="Desobry K."/>
            <person name="Joshi S."/>
            <person name="Wyllie A.L."/>
            <person name="Weinberger D.M."/>
        </authorList>
    </citation>
    <scope>NUCLEOTIDE SEQUENCE [LARGE SCALE GENOMIC DNA]</scope>
    <source>
        <strain evidence="2">pnumococcus19F</strain>
    </source>
</reference>